<evidence type="ECO:0000313" key="1">
    <source>
        <dbReference type="EMBL" id="AHI30304.1"/>
    </source>
</evidence>
<organism evidence="1 2">
    <name type="scientific">Marinobacter similis</name>
    <dbReference type="NCBI Taxonomy" id="1420916"/>
    <lineage>
        <taxon>Bacteria</taxon>
        <taxon>Pseudomonadati</taxon>
        <taxon>Pseudomonadota</taxon>
        <taxon>Gammaproteobacteria</taxon>
        <taxon>Pseudomonadales</taxon>
        <taxon>Marinobacteraceae</taxon>
        <taxon>Marinobacter</taxon>
    </lineage>
</organism>
<accession>W5YN01</accession>
<dbReference type="KEGG" id="msx:AU14_18270"/>
<dbReference type="HOGENOM" id="CLU_2880630_0_0_6"/>
<reference evidence="1 2" key="1">
    <citation type="journal article" date="2014" name="Genome Announc.">
        <title>Draft Genome Sequences of Marinobacter similis A3d10T and Marinobacter salarius R9SW1T.</title>
        <authorList>
            <person name="Ivanova E.P."/>
            <person name="Ng H.J."/>
            <person name="Webb H.K."/>
            <person name="Feng G."/>
            <person name="Oshima K."/>
            <person name="Hattori M."/>
            <person name="Ohkuma M."/>
            <person name="Sergeev A.F."/>
            <person name="Mikhailov V.V."/>
            <person name="Crawford R.J."/>
            <person name="Sawabe T."/>
        </authorList>
    </citation>
    <scope>NUCLEOTIDE SEQUENCE [LARGE SCALE GENOMIC DNA]</scope>
    <source>
        <strain evidence="1 2">A3d10</strain>
    </source>
</reference>
<dbReference type="STRING" id="1420916.AU14_18270"/>
<sequence>MLMVREGVTRLKTVNNLSLITRSEGDAVSHAGAPVDQLASRAMIRFKTRQVKSFCRAGPRRFF</sequence>
<keyword evidence="2" id="KW-1185">Reference proteome</keyword>
<proteinExistence type="predicted"/>
<dbReference type="EMBL" id="CP007151">
    <property type="protein sequence ID" value="AHI30304.1"/>
    <property type="molecule type" value="Genomic_DNA"/>
</dbReference>
<dbReference type="AlphaFoldDB" id="W5YN01"/>
<name>W5YN01_9GAMM</name>
<protein>
    <submittedName>
        <fullName evidence="1">Uncharacterized protein</fullName>
    </submittedName>
</protein>
<evidence type="ECO:0000313" key="2">
    <source>
        <dbReference type="Proteomes" id="UP000061489"/>
    </source>
</evidence>
<gene>
    <name evidence="1" type="ORF">AU14_18270</name>
</gene>
<dbReference type="Proteomes" id="UP000061489">
    <property type="component" value="Chromosome"/>
</dbReference>